<dbReference type="PROSITE" id="PS50222">
    <property type="entry name" value="EF_HAND_2"/>
    <property type="match status" value="1"/>
</dbReference>
<accession>A0AAD5H7B1</accession>
<dbReference type="GO" id="GO:0001578">
    <property type="term" value="P:microtubule bundle formation"/>
    <property type="evidence" value="ECO:0007669"/>
    <property type="project" value="TreeGrafter"/>
</dbReference>
<dbReference type="SUPFAM" id="SSF47473">
    <property type="entry name" value="EF-hand"/>
    <property type="match status" value="3"/>
</dbReference>
<name>A0AAD5H7B1_9CHLO</name>
<feature type="region of interest" description="Disordered" evidence="3">
    <location>
        <begin position="363"/>
        <end position="420"/>
    </location>
</feature>
<dbReference type="AlphaFoldDB" id="A0AAD5H7B1"/>
<evidence type="ECO:0000313" key="5">
    <source>
        <dbReference type="EMBL" id="KAI7843588.1"/>
    </source>
</evidence>
<dbReference type="GO" id="GO:0032273">
    <property type="term" value="P:positive regulation of protein polymerization"/>
    <property type="evidence" value="ECO:0007669"/>
    <property type="project" value="TreeGrafter"/>
</dbReference>
<evidence type="ECO:0000256" key="3">
    <source>
        <dbReference type="SAM" id="MobiDB-lite"/>
    </source>
</evidence>
<dbReference type="PANTHER" id="PTHR12932">
    <property type="entry name" value="P25 ALPHA-RELATED"/>
    <property type="match status" value="1"/>
</dbReference>
<evidence type="ECO:0000256" key="1">
    <source>
        <dbReference type="ARBA" id="ARBA00010994"/>
    </source>
</evidence>
<keyword evidence="6" id="KW-1185">Reference proteome</keyword>
<feature type="domain" description="EF-hand" evidence="4">
    <location>
        <begin position="4"/>
        <end position="39"/>
    </location>
</feature>
<sequence length="450" mass="46964">MAASVPADAAEAFAQYDRNSSGAIEVDELKALLRDLGLLQGKGPDEAHAFVAQQFALADRKSRDNKLDEAEFAAYFAKVTAPKLVDSLAAEAPQELAQLRRVFGAYATFGATRASAGGDSELDGARWIKLCKETKLIGRGLTPTDCDLMFAKVKERSARKITFEQFLDALDLVAAKKGQPLAAVVGQVAGTEGPALHGTTKTESVRFHDDTSTYTGVYARRASQDTFVAFASFGHGSSPQPGKATAEMESKQFIKLCRDARLIDRRLTQTACDLAFTKVKTMGARKISFKQFRKALELLAAEKGIAKEDLFAQVAACAGPTLNCITTPEAVDPESGRLVACGSVSPSAAAALGGSSLATAPFGSGSSSGGWGSEKEGRPTSAGSGSVKSVGAEEEQEEATGAGAELASGAQQAQQAERELQADVAKLSLSGTPGNNKVVAINASTLSAEL</sequence>
<proteinExistence type="inferred from homology"/>
<dbReference type="GO" id="GO:0015631">
    <property type="term" value="F:tubulin binding"/>
    <property type="evidence" value="ECO:0007669"/>
    <property type="project" value="InterPro"/>
</dbReference>
<dbReference type="InterPro" id="IPR008907">
    <property type="entry name" value="TPP/p25"/>
</dbReference>
<dbReference type="Proteomes" id="UP001205105">
    <property type="component" value="Unassembled WGS sequence"/>
</dbReference>
<gene>
    <name evidence="5" type="ORF">COHA_002830</name>
</gene>
<dbReference type="InterPro" id="IPR002048">
    <property type="entry name" value="EF_hand_dom"/>
</dbReference>
<protein>
    <recommendedName>
        <fullName evidence="4">EF-hand domain-containing protein</fullName>
    </recommendedName>
</protein>
<comment type="similarity">
    <text evidence="1">Belongs to the TPPP family.</text>
</comment>
<dbReference type="InterPro" id="IPR011992">
    <property type="entry name" value="EF-hand-dom_pair"/>
</dbReference>
<evidence type="ECO:0000256" key="2">
    <source>
        <dbReference type="ARBA" id="ARBA00022837"/>
    </source>
</evidence>
<evidence type="ECO:0000259" key="4">
    <source>
        <dbReference type="PROSITE" id="PS50222"/>
    </source>
</evidence>
<dbReference type="Pfam" id="PF05517">
    <property type="entry name" value="p25-alpha"/>
    <property type="match status" value="2"/>
</dbReference>
<dbReference type="Gene3D" id="1.10.238.10">
    <property type="entry name" value="EF-hand"/>
    <property type="match status" value="3"/>
</dbReference>
<dbReference type="EMBL" id="JADXDR010000037">
    <property type="protein sequence ID" value="KAI7843588.1"/>
    <property type="molecule type" value="Genomic_DNA"/>
</dbReference>
<feature type="compositionally biased region" description="Low complexity" evidence="3">
    <location>
        <begin position="381"/>
        <end position="390"/>
    </location>
</feature>
<reference evidence="5" key="1">
    <citation type="submission" date="2020-11" db="EMBL/GenBank/DDBJ databases">
        <title>Chlorella ohadii genome sequencing and assembly.</title>
        <authorList>
            <person name="Murik O."/>
            <person name="Treves H."/>
            <person name="Kedem I."/>
            <person name="Shotland Y."/>
            <person name="Kaplan A."/>
        </authorList>
    </citation>
    <scope>NUCLEOTIDE SEQUENCE</scope>
    <source>
        <strain evidence="5">1</strain>
    </source>
</reference>
<comment type="caution">
    <text evidence="5">The sequence shown here is derived from an EMBL/GenBank/DDBJ whole genome shotgun (WGS) entry which is preliminary data.</text>
</comment>
<dbReference type="GO" id="GO:0005509">
    <property type="term" value="F:calcium ion binding"/>
    <property type="evidence" value="ECO:0007669"/>
    <property type="project" value="InterPro"/>
</dbReference>
<dbReference type="Pfam" id="PF13405">
    <property type="entry name" value="EF-hand_6"/>
    <property type="match status" value="1"/>
</dbReference>
<organism evidence="5 6">
    <name type="scientific">Chlorella ohadii</name>
    <dbReference type="NCBI Taxonomy" id="2649997"/>
    <lineage>
        <taxon>Eukaryota</taxon>
        <taxon>Viridiplantae</taxon>
        <taxon>Chlorophyta</taxon>
        <taxon>core chlorophytes</taxon>
        <taxon>Trebouxiophyceae</taxon>
        <taxon>Chlorellales</taxon>
        <taxon>Chlorellaceae</taxon>
        <taxon>Chlorella clade</taxon>
        <taxon>Chlorella</taxon>
    </lineage>
</organism>
<dbReference type="InterPro" id="IPR018247">
    <property type="entry name" value="EF_Hand_1_Ca_BS"/>
</dbReference>
<dbReference type="PANTHER" id="PTHR12932:SF9">
    <property type="entry name" value="TUBULIN POLYMERIZATION-PROMOTING PROTEIN HOMOLOG"/>
    <property type="match status" value="1"/>
</dbReference>
<feature type="compositionally biased region" description="Low complexity" evidence="3">
    <location>
        <begin position="399"/>
        <end position="415"/>
    </location>
</feature>
<dbReference type="GO" id="GO:0005874">
    <property type="term" value="C:microtubule"/>
    <property type="evidence" value="ECO:0007669"/>
    <property type="project" value="TreeGrafter"/>
</dbReference>
<evidence type="ECO:0000313" key="6">
    <source>
        <dbReference type="Proteomes" id="UP001205105"/>
    </source>
</evidence>
<dbReference type="PROSITE" id="PS00018">
    <property type="entry name" value="EF_HAND_1"/>
    <property type="match status" value="1"/>
</dbReference>
<keyword evidence="2" id="KW-0106">Calcium</keyword>
<dbReference type="GO" id="GO:0046785">
    <property type="term" value="P:microtubule polymerization"/>
    <property type="evidence" value="ECO:0007669"/>
    <property type="project" value="InterPro"/>
</dbReference>
<dbReference type="SMART" id="SM00054">
    <property type="entry name" value="EFh"/>
    <property type="match status" value="2"/>
</dbReference>